<name>A0ABN2ZBI3_9ACTN</name>
<dbReference type="SUPFAM" id="SSF48264">
    <property type="entry name" value="Cytochrome P450"/>
    <property type="match status" value="1"/>
</dbReference>
<keyword evidence="2" id="KW-0560">Oxidoreductase</keyword>
<dbReference type="CDD" id="cd11031">
    <property type="entry name" value="Cyp158A-like"/>
    <property type="match status" value="1"/>
</dbReference>
<keyword evidence="2" id="KW-0408">Iron</keyword>
<dbReference type="PANTHER" id="PTHR46696:SF1">
    <property type="entry name" value="CYTOCHROME P450 YJIB-RELATED"/>
    <property type="match status" value="1"/>
</dbReference>
<dbReference type="PROSITE" id="PS00086">
    <property type="entry name" value="CYTOCHROME_P450"/>
    <property type="match status" value="1"/>
</dbReference>
<comment type="similarity">
    <text evidence="1 2">Belongs to the cytochrome P450 family.</text>
</comment>
<dbReference type="Pfam" id="PF00067">
    <property type="entry name" value="p450"/>
    <property type="match status" value="1"/>
</dbReference>
<accession>A0ABN2ZBI3</accession>
<reference evidence="3 4" key="1">
    <citation type="journal article" date="2019" name="Int. J. Syst. Evol. Microbiol.">
        <title>The Global Catalogue of Microorganisms (GCM) 10K type strain sequencing project: providing services to taxonomists for standard genome sequencing and annotation.</title>
        <authorList>
            <consortium name="The Broad Institute Genomics Platform"/>
            <consortium name="The Broad Institute Genome Sequencing Center for Infectious Disease"/>
            <person name="Wu L."/>
            <person name="Ma J."/>
        </authorList>
    </citation>
    <scope>NUCLEOTIDE SEQUENCE [LARGE SCALE GENOMIC DNA]</scope>
    <source>
        <strain evidence="3 4">JCM 14560</strain>
    </source>
</reference>
<dbReference type="InterPro" id="IPR036396">
    <property type="entry name" value="Cyt_P450_sf"/>
</dbReference>
<keyword evidence="2" id="KW-0503">Monooxygenase</keyword>
<dbReference type="Gene3D" id="1.10.630.10">
    <property type="entry name" value="Cytochrome P450"/>
    <property type="match status" value="1"/>
</dbReference>
<keyword evidence="2" id="KW-0349">Heme</keyword>
<dbReference type="PRINTS" id="PR00359">
    <property type="entry name" value="BP450"/>
</dbReference>
<proteinExistence type="inferred from homology"/>
<evidence type="ECO:0000256" key="1">
    <source>
        <dbReference type="ARBA" id="ARBA00010617"/>
    </source>
</evidence>
<gene>
    <name evidence="3" type="ORF">GCM10009760_22220</name>
</gene>
<keyword evidence="4" id="KW-1185">Reference proteome</keyword>
<evidence type="ECO:0000256" key="2">
    <source>
        <dbReference type="RuleBase" id="RU000461"/>
    </source>
</evidence>
<keyword evidence="2" id="KW-0479">Metal-binding</keyword>
<evidence type="ECO:0000313" key="3">
    <source>
        <dbReference type="EMBL" id="GAA2139672.1"/>
    </source>
</evidence>
<protein>
    <submittedName>
        <fullName evidence="3">Cytochrome P450</fullName>
    </submittedName>
</protein>
<dbReference type="InterPro" id="IPR017972">
    <property type="entry name" value="Cyt_P450_CS"/>
</dbReference>
<dbReference type="EMBL" id="BAAANT010000009">
    <property type="protein sequence ID" value="GAA2139672.1"/>
    <property type="molecule type" value="Genomic_DNA"/>
</dbReference>
<dbReference type="InterPro" id="IPR002397">
    <property type="entry name" value="Cyt_P450_B"/>
</dbReference>
<organism evidence="3 4">
    <name type="scientific">Kitasatospora kazusensis</name>
    <dbReference type="NCBI Taxonomy" id="407974"/>
    <lineage>
        <taxon>Bacteria</taxon>
        <taxon>Bacillati</taxon>
        <taxon>Actinomycetota</taxon>
        <taxon>Actinomycetes</taxon>
        <taxon>Kitasatosporales</taxon>
        <taxon>Streptomycetaceae</taxon>
        <taxon>Kitasatospora</taxon>
    </lineage>
</organism>
<comment type="caution">
    <text evidence="3">The sequence shown here is derived from an EMBL/GenBank/DDBJ whole genome shotgun (WGS) entry which is preliminary data.</text>
</comment>
<dbReference type="PANTHER" id="PTHR46696">
    <property type="entry name" value="P450, PUTATIVE (EUROFUNG)-RELATED"/>
    <property type="match status" value="1"/>
</dbReference>
<dbReference type="PRINTS" id="PR00385">
    <property type="entry name" value="P450"/>
</dbReference>
<sequence length="399" mass="44309">MTDQDERMDFPFDRTSPLHPCPHYARLREQAALADIRMPSGDPGRLVTRYEDVRAVLSDARFSRAATLEDGAPRYGPAPQKFKTLLNMDDPEHSRVRRLVSREFTVRRVAGLRPRIQQATDRLLDEMAAQGNEADLVKALAFPLPVAMICELLGVPYEDREQFGEWSDSFMAITARPVEQILAAQIALYQYLSGLIAAKRENPGADLLSALTQISDADDGRLSEEELTFLGVSLLLAGHETTANQIGNSVLALLTHPDQLEILRKEPELVPGAVEELLRLFPPGDELLLRIALEDVEVGGIPVKAGEALLPSPGSANRDDRHFEQAETFDVRRQQVDHLTFGQGAHYCLGSGLARAELQIVIETLIRRFPTLRLNAELADIPRQTGRLVHGVSRLPVAW</sequence>
<dbReference type="Proteomes" id="UP001422759">
    <property type="component" value="Unassembled WGS sequence"/>
</dbReference>
<dbReference type="InterPro" id="IPR001128">
    <property type="entry name" value="Cyt_P450"/>
</dbReference>
<evidence type="ECO:0000313" key="4">
    <source>
        <dbReference type="Proteomes" id="UP001422759"/>
    </source>
</evidence>
<dbReference type="RefSeq" id="WP_344463465.1">
    <property type="nucleotide sequence ID" value="NZ_BAAANT010000009.1"/>
</dbReference>